<dbReference type="PANTHER" id="PTHR43899">
    <property type="entry name" value="RH59310P"/>
    <property type="match status" value="1"/>
</dbReference>
<accession>A0AA35JRY7</accession>
<gene>
    <name evidence="23" type="ORF">PODLI_1B041645</name>
</gene>
<dbReference type="GO" id="GO:0005789">
    <property type="term" value="C:endoplasmic reticulum membrane"/>
    <property type="evidence" value="ECO:0007669"/>
    <property type="project" value="UniProtKB-SubCell"/>
</dbReference>
<keyword evidence="3" id="KW-0444">Lipid biosynthesis</keyword>
<comment type="similarity">
    <text evidence="15">Belongs to the short-chain dehydrogenases/reductases (SDR) family. 17-beta-HSD 3 subfamily.</text>
</comment>
<proteinExistence type="inferred from homology"/>
<keyword evidence="5" id="KW-0256">Endoplasmic reticulum</keyword>
<evidence type="ECO:0000256" key="3">
    <source>
        <dbReference type="ARBA" id="ARBA00022516"/>
    </source>
</evidence>
<name>A0AA35JRY7_9SAUR</name>
<evidence type="ECO:0000256" key="19">
    <source>
        <dbReference type="ARBA" id="ARBA00048906"/>
    </source>
</evidence>
<evidence type="ECO:0000313" key="24">
    <source>
        <dbReference type="Proteomes" id="UP001178461"/>
    </source>
</evidence>
<dbReference type="GO" id="GO:0006694">
    <property type="term" value="P:steroid biosynthetic process"/>
    <property type="evidence" value="ECO:0007669"/>
    <property type="project" value="UniProtKB-KW"/>
</dbReference>
<comment type="pathway">
    <text evidence="2">Lipid metabolism; fatty acid biosynthesis.</text>
</comment>
<dbReference type="InterPro" id="IPR036291">
    <property type="entry name" value="NAD(P)-bd_dom_sf"/>
</dbReference>
<keyword evidence="6" id="KW-0521">NADP</keyword>
<organism evidence="23 24">
    <name type="scientific">Podarcis lilfordi</name>
    <name type="common">Lilford's wall lizard</name>
    <dbReference type="NCBI Taxonomy" id="74358"/>
    <lineage>
        <taxon>Eukaryota</taxon>
        <taxon>Metazoa</taxon>
        <taxon>Chordata</taxon>
        <taxon>Craniata</taxon>
        <taxon>Vertebrata</taxon>
        <taxon>Euteleostomi</taxon>
        <taxon>Lepidosauria</taxon>
        <taxon>Squamata</taxon>
        <taxon>Bifurcata</taxon>
        <taxon>Unidentata</taxon>
        <taxon>Episquamata</taxon>
        <taxon>Laterata</taxon>
        <taxon>Lacertibaenia</taxon>
        <taxon>Lacertidae</taxon>
        <taxon>Podarcis</taxon>
    </lineage>
</organism>
<evidence type="ECO:0000256" key="14">
    <source>
        <dbReference type="ARBA" id="ARBA00037929"/>
    </source>
</evidence>
<evidence type="ECO:0000256" key="4">
    <source>
        <dbReference type="ARBA" id="ARBA00022692"/>
    </source>
</evidence>
<dbReference type="EMBL" id="OX395126">
    <property type="protein sequence ID" value="CAI5763648.1"/>
    <property type="molecule type" value="Genomic_DNA"/>
</dbReference>
<reference evidence="23" key="1">
    <citation type="submission" date="2022-12" db="EMBL/GenBank/DDBJ databases">
        <authorList>
            <person name="Alioto T."/>
            <person name="Alioto T."/>
            <person name="Gomez Garrido J."/>
        </authorList>
    </citation>
    <scope>NUCLEOTIDE SEQUENCE</scope>
</reference>
<dbReference type="GO" id="GO:0141040">
    <property type="term" value="F:very-long-chain 3-oxoacyl-CoA reductase activity"/>
    <property type="evidence" value="ECO:0007669"/>
    <property type="project" value="UniProtKB-EC"/>
</dbReference>
<feature type="transmembrane region" description="Helical" evidence="22">
    <location>
        <begin position="63"/>
        <end position="85"/>
    </location>
</feature>
<evidence type="ECO:0000256" key="9">
    <source>
        <dbReference type="ARBA" id="ARBA00023002"/>
    </source>
</evidence>
<keyword evidence="11 22" id="KW-0472">Membrane</keyword>
<dbReference type="FunFam" id="3.40.50.720:FF:000137">
    <property type="entry name" value="Hydroxysteroid (17-beta) dehydrogenase 3"/>
    <property type="match status" value="1"/>
</dbReference>
<dbReference type="Pfam" id="PF00106">
    <property type="entry name" value="adh_short"/>
    <property type="match status" value="1"/>
</dbReference>
<keyword evidence="7" id="KW-0752">Steroid biosynthesis</keyword>
<comment type="subcellular location">
    <subcellularLocation>
        <location evidence="1">Endoplasmic reticulum membrane</location>
        <topology evidence="1">Multi-pass membrane protein</topology>
    </subcellularLocation>
</comment>
<feature type="region of interest" description="Disordered" evidence="21">
    <location>
        <begin position="16"/>
        <end position="40"/>
    </location>
</feature>
<comment type="pathway">
    <text evidence="14">Steroid biosynthesis; estrogen biosynthesis.</text>
</comment>
<comment type="function">
    <text evidence="13">Catalyzes the second of the four reactions of the long-chain fatty acids elongation cycle. This endoplasmic reticulum-bound enzymatic process, allows the addition of two carbons to the chain of long- and very long-chain fatty acids/VLCFAs per cycle. This enzyme has a 3-ketoacyl-CoA reductase activity, reducing 3-ketoacyl-CoA to 3-hydroxyacyl-CoA, within each cycle of fatty acid elongation. Thereby, it may participate in the production of VLCFAs of different chain lengths that are involved in multiple biological processes as precursors of membrane lipids and lipid mediators. May also catalyze the transformation of estrone (E1) into estradiol (E2) and play a role in estrogen formation.</text>
</comment>
<evidence type="ECO:0000256" key="22">
    <source>
        <dbReference type="SAM" id="Phobius"/>
    </source>
</evidence>
<evidence type="ECO:0000256" key="8">
    <source>
        <dbReference type="ARBA" id="ARBA00022989"/>
    </source>
</evidence>
<dbReference type="PANTHER" id="PTHR43899:SF14">
    <property type="entry name" value="VERY-LONG-CHAIN 3-OXOACYL-COA REDUCTASE"/>
    <property type="match status" value="1"/>
</dbReference>
<evidence type="ECO:0000256" key="6">
    <source>
        <dbReference type="ARBA" id="ARBA00022857"/>
    </source>
</evidence>
<protein>
    <recommendedName>
        <fullName evidence="17">3-ketoacyl-CoA reductase</fullName>
        <ecNumber evidence="16">1.1.1.330</ecNumber>
        <ecNumber evidence="12">1.1.1.62</ecNumber>
    </recommendedName>
</protein>
<evidence type="ECO:0000256" key="17">
    <source>
        <dbReference type="ARBA" id="ARBA00041250"/>
    </source>
</evidence>
<dbReference type="InterPro" id="IPR051019">
    <property type="entry name" value="VLCFA-Steroid_DH"/>
</dbReference>
<dbReference type="SUPFAM" id="SSF51735">
    <property type="entry name" value="NAD(P)-binding Rossmann-fold domains"/>
    <property type="match status" value="1"/>
</dbReference>
<keyword evidence="10" id="KW-0443">Lipid metabolism</keyword>
<evidence type="ECO:0000256" key="21">
    <source>
        <dbReference type="SAM" id="MobiDB-lite"/>
    </source>
</evidence>
<comment type="catalytic activity">
    <reaction evidence="19">
        <text>17beta-estradiol + NADP(+) = estrone + NADPH + H(+)</text>
        <dbReference type="Rhea" id="RHEA:24616"/>
        <dbReference type="ChEBI" id="CHEBI:15378"/>
        <dbReference type="ChEBI" id="CHEBI:16469"/>
        <dbReference type="ChEBI" id="CHEBI:17263"/>
        <dbReference type="ChEBI" id="CHEBI:57783"/>
        <dbReference type="ChEBI" id="CHEBI:58349"/>
        <dbReference type="EC" id="1.1.1.62"/>
    </reaction>
</comment>
<dbReference type="InterPro" id="IPR020904">
    <property type="entry name" value="Sc_DH/Rdtase_CS"/>
</dbReference>
<dbReference type="AlphaFoldDB" id="A0AA35JRY7"/>
<evidence type="ECO:0000256" key="12">
    <source>
        <dbReference type="ARBA" id="ARBA00024072"/>
    </source>
</evidence>
<dbReference type="EC" id="1.1.1.62" evidence="12"/>
<dbReference type="InterPro" id="IPR002347">
    <property type="entry name" value="SDR_fam"/>
</dbReference>
<evidence type="ECO:0000256" key="2">
    <source>
        <dbReference type="ARBA" id="ARBA00005194"/>
    </source>
</evidence>
<dbReference type="Proteomes" id="UP001178461">
    <property type="component" value="Chromosome 1"/>
</dbReference>
<evidence type="ECO:0000256" key="13">
    <source>
        <dbReference type="ARBA" id="ARBA00037337"/>
    </source>
</evidence>
<dbReference type="CDD" id="cd05356">
    <property type="entry name" value="17beta-HSD1_like_SDR_c"/>
    <property type="match status" value="1"/>
</dbReference>
<evidence type="ECO:0000256" key="1">
    <source>
        <dbReference type="ARBA" id="ARBA00004477"/>
    </source>
</evidence>
<dbReference type="EC" id="1.1.1.330" evidence="16"/>
<dbReference type="PRINTS" id="PR00080">
    <property type="entry name" value="SDRFAMILY"/>
</dbReference>
<evidence type="ECO:0000256" key="15">
    <source>
        <dbReference type="ARBA" id="ARBA00038261"/>
    </source>
</evidence>
<evidence type="ECO:0000256" key="7">
    <source>
        <dbReference type="ARBA" id="ARBA00022955"/>
    </source>
</evidence>
<keyword evidence="24" id="KW-1185">Reference proteome</keyword>
<evidence type="ECO:0000313" key="23">
    <source>
        <dbReference type="EMBL" id="CAI5763648.1"/>
    </source>
</evidence>
<evidence type="ECO:0000256" key="16">
    <source>
        <dbReference type="ARBA" id="ARBA00039105"/>
    </source>
</evidence>
<evidence type="ECO:0000256" key="10">
    <source>
        <dbReference type="ARBA" id="ARBA00023098"/>
    </source>
</evidence>
<keyword evidence="4 22" id="KW-0812">Transmembrane</keyword>
<evidence type="ECO:0000256" key="20">
    <source>
        <dbReference type="ARBA" id="ARBA00049509"/>
    </source>
</evidence>
<evidence type="ECO:0000256" key="18">
    <source>
        <dbReference type="ARBA" id="ARBA00048022"/>
    </source>
</evidence>
<dbReference type="Gene3D" id="3.40.50.720">
    <property type="entry name" value="NAD(P)-binding Rossmann-like Domain"/>
    <property type="match status" value="1"/>
</dbReference>
<keyword evidence="8 22" id="KW-1133">Transmembrane helix</keyword>
<evidence type="ECO:0000256" key="5">
    <source>
        <dbReference type="ARBA" id="ARBA00022824"/>
    </source>
</evidence>
<sequence length="404" mass="44064">MGGRAGEVASQWLRRGGGAVPWDRPGGSRAGSFSPQPSRRCGRRSCGDAMGASDSFLSSYAGLFYWVGVSSVAYFVWLQLLRVVYAVRLWVLGNPAAVGPHLGAWAVITGATDGIGKAYAEELARRGMKVVLISRSQEKLDQVAKEIRERFKVETKTIPADFEDRESIYRNIKAGLEGLEIGVLVNNVGMSYTYPEFFLDIPDLDKTIDKLVNINIISVCKMTRLVLPSMLERSKGVILNISSFTAINPTPLLTVYSATKAFVDYFSEGLSAEYKNKGVILQSVRPYFVATKMTKIRKPSAFKPTPEAYVKNALNTVGLETQTSGCATHSLVAWFSRSEKRNLSDTENHKIFWGLYIGKTQSGQKGAGALVSVRAQAGAGLPLLPQVSGRGGGSRCVLCRRKES</sequence>
<dbReference type="GO" id="GO:0004303">
    <property type="term" value="F:estradiol 17-beta-dehydrogenase [NAD(P)+] activity"/>
    <property type="evidence" value="ECO:0007669"/>
    <property type="project" value="UniProtKB-EC"/>
</dbReference>
<comment type="catalytic activity">
    <reaction evidence="20">
        <text>a very-long-chain (3R)-3-hydroxyacyl-CoA + NADP(+) = a very-long-chain 3-oxoacyl-CoA + NADPH + H(+)</text>
        <dbReference type="Rhea" id="RHEA:48680"/>
        <dbReference type="ChEBI" id="CHEBI:15378"/>
        <dbReference type="ChEBI" id="CHEBI:57783"/>
        <dbReference type="ChEBI" id="CHEBI:58349"/>
        <dbReference type="ChEBI" id="CHEBI:85440"/>
        <dbReference type="ChEBI" id="CHEBI:90725"/>
        <dbReference type="EC" id="1.1.1.330"/>
    </reaction>
</comment>
<dbReference type="PROSITE" id="PS00061">
    <property type="entry name" value="ADH_SHORT"/>
    <property type="match status" value="1"/>
</dbReference>
<evidence type="ECO:0000256" key="11">
    <source>
        <dbReference type="ARBA" id="ARBA00023136"/>
    </source>
</evidence>
<comment type="catalytic activity">
    <reaction evidence="18">
        <text>17beta-estradiol + NAD(+) = estrone + NADH + H(+)</text>
        <dbReference type="Rhea" id="RHEA:24612"/>
        <dbReference type="ChEBI" id="CHEBI:15378"/>
        <dbReference type="ChEBI" id="CHEBI:16469"/>
        <dbReference type="ChEBI" id="CHEBI:17263"/>
        <dbReference type="ChEBI" id="CHEBI:57540"/>
        <dbReference type="ChEBI" id="CHEBI:57945"/>
        <dbReference type="EC" id="1.1.1.62"/>
    </reaction>
</comment>
<dbReference type="PRINTS" id="PR00081">
    <property type="entry name" value="GDHRDH"/>
</dbReference>
<keyword evidence="9" id="KW-0560">Oxidoreductase</keyword>